<dbReference type="AlphaFoldDB" id="A0A3D1UJ21"/>
<feature type="domain" description="ABM" evidence="1">
    <location>
        <begin position="12"/>
        <end position="100"/>
    </location>
</feature>
<evidence type="ECO:0000313" key="2">
    <source>
        <dbReference type="EMBL" id="MCG4960922.1"/>
    </source>
</evidence>
<dbReference type="GeneID" id="61275786"/>
<dbReference type="EMBL" id="QSCO01000003">
    <property type="protein sequence ID" value="RGY09254.1"/>
    <property type="molecule type" value="Genomic_DNA"/>
</dbReference>
<keyword evidence="2" id="KW-0503">Monooxygenase</keyword>
<dbReference type="SUPFAM" id="SSF54909">
    <property type="entry name" value="Dimeric alpha+beta barrel"/>
    <property type="match status" value="2"/>
</dbReference>
<protein>
    <submittedName>
        <fullName evidence="2">Antibiotic biosynthesis monooxygenase</fullName>
    </submittedName>
</protein>
<gene>
    <name evidence="3" type="ORF">DWW24_09520</name>
    <name evidence="4" type="ORF">DXA53_02935</name>
    <name evidence="2" type="ORF">L0P03_13860</name>
</gene>
<dbReference type="RefSeq" id="WP_013612733.1">
    <property type="nucleotide sequence ID" value="NZ_BAABYK010000001.1"/>
</dbReference>
<reference evidence="5 6" key="1">
    <citation type="submission" date="2018-08" db="EMBL/GenBank/DDBJ databases">
        <title>A genome reference for cultivated species of the human gut microbiota.</title>
        <authorList>
            <person name="Zou Y."/>
            <person name="Xue W."/>
            <person name="Luo G."/>
        </authorList>
    </citation>
    <scope>NUCLEOTIDE SEQUENCE [LARGE SCALE GENOMIC DNA]</scope>
    <source>
        <strain evidence="3 5">AF14-6AC</strain>
        <strain evidence="4 6">OF03-11</strain>
    </source>
</reference>
<dbReference type="InterPro" id="IPR050744">
    <property type="entry name" value="AI-2_Isomerase_LsrG"/>
</dbReference>
<dbReference type="Proteomes" id="UP000283426">
    <property type="component" value="Unassembled WGS sequence"/>
</dbReference>
<feature type="domain" description="ABM" evidence="1">
    <location>
        <begin position="115"/>
        <end position="205"/>
    </location>
</feature>
<dbReference type="OMA" id="HEIWANE"/>
<reference evidence="2" key="2">
    <citation type="submission" date="2022-01" db="EMBL/GenBank/DDBJ databases">
        <title>Collection of gut derived symbiotic bacterial strains cultured from healthy donors.</title>
        <authorList>
            <person name="Lin H."/>
            <person name="Kohout C."/>
            <person name="Waligurski E."/>
            <person name="Pamer E.G."/>
        </authorList>
    </citation>
    <scope>NUCLEOTIDE SEQUENCE</scope>
    <source>
        <strain evidence="2">DFI.1.149</strain>
    </source>
</reference>
<evidence type="ECO:0000313" key="3">
    <source>
        <dbReference type="EMBL" id="RGV26380.1"/>
    </source>
</evidence>
<dbReference type="Gene3D" id="3.30.70.100">
    <property type="match status" value="2"/>
</dbReference>
<proteinExistence type="predicted"/>
<accession>A0A3D1UJ21</accession>
<dbReference type="PANTHER" id="PTHR33336">
    <property type="entry name" value="QUINOL MONOOXYGENASE YGIN-RELATED"/>
    <property type="match status" value="1"/>
</dbReference>
<comment type="caution">
    <text evidence="3">The sequence shown here is derived from an EMBL/GenBank/DDBJ whole genome shotgun (WGS) entry which is preliminary data.</text>
</comment>
<dbReference type="InterPro" id="IPR011008">
    <property type="entry name" value="Dimeric_a/b-barrel"/>
</dbReference>
<evidence type="ECO:0000313" key="5">
    <source>
        <dbReference type="Proteomes" id="UP000283426"/>
    </source>
</evidence>
<dbReference type="Pfam" id="PF03992">
    <property type="entry name" value="ABM"/>
    <property type="match status" value="2"/>
</dbReference>
<evidence type="ECO:0000313" key="4">
    <source>
        <dbReference type="EMBL" id="RGY09254.1"/>
    </source>
</evidence>
<evidence type="ECO:0000313" key="6">
    <source>
        <dbReference type="Proteomes" id="UP000284434"/>
    </source>
</evidence>
<evidence type="ECO:0000259" key="1">
    <source>
        <dbReference type="PROSITE" id="PS51725"/>
    </source>
</evidence>
<dbReference type="EMBL" id="JAKNDN010000027">
    <property type="protein sequence ID" value="MCG4960922.1"/>
    <property type="molecule type" value="Genomic_DNA"/>
</dbReference>
<dbReference type="PROSITE" id="PS51725">
    <property type="entry name" value="ABM"/>
    <property type="match status" value="2"/>
</dbReference>
<name>A0A3D1UJ21_9BACT</name>
<dbReference type="PANTHER" id="PTHR33336:SF3">
    <property type="entry name" value="ABM DOMAIN-CONTAINING PROTEIN"/>
    <property type="match status" value="1"/>
</dbReference>
<keyword evidence="2" id="KW-0560">Oxidoreductase</keyword>
<organism evidence="3 5">
    <name type="scientific">Odoribacter splanchnicus</name>
    <dbReference type="NCBI Taxonomy" id="28118"/>
    <lineage>
        <taxon>Bacteria</taxon>
        <taxon>Pseudomonadati</taxon>
        <taxon>Bacteroidota</taxon>
        <taxon>Bacteroidia</taxon>
        <taxon>Bacteroidales</taxon>
        <taxon>Odoribacteraceae</taxon>
        <taxon>Odoribacter</taxon>
    </lineage>
</organism>
<dbReference type="EMBL" id="QRYW01000018">
    <property type="protein sequence ID" value="RGV26380.1"/>
    <property type="molecule type" value="Genomic_DNA"/>
</dbReference>
<dbReference type="InterPro" id="IPR007138">
    <property type="entry name" value="ABM_dom"/>
</dbReference>
<dbReference type="Proteomes" id="UP000284434">
    <property type="component" value="Unassembled WGS sequence"/>
</dbReference>
<sequence length="209" mass="24424">MNYFTSKTAEQLTLVSISHAREGKAGELKKACLDLIEKTRQEEGAISYHLYEDREDPCQFIFHEIWANEELWKKHTQSEHLQAFRARRDELTDRKPVLQRWERSEAPNPVIVPDSLVLFAYNRNKGNTEKEWQKILEDLIAPTLAEKGALHYELHVSKDDPKDFMFHETWQTVEDWNAHMAAPHLISLVGILDRYTENGITVIKTKPID</sequence>
<dbReference type="GO" id="GO:0004497">
    <property type="term" value="F:monooxygenase activity"/>
    <property type="evidence" value="ECO:0007669"/>
    <property type="project" value="UniProtKB-KW"/>
</dbReference>
<dbReference type="Proteomes" id="UP001199750">
    <property type="component" value="Unassembled WGS sequence"/>
</dbReference>